<evidence type="ECO:0000313" key="3">
    <source>
        <dbReference type="Proteomes" id="UP001314205"/>
    </source>
</evidence>
<dbReference type="Gene3D" id="3.60.10.10">
    <property type="entry name" value="Endonuclease/exonuclease/phosphatase"/>
    <property type="match status" value="1"/>
</dbReference>
<name>A0AAV1LJF7_9NEOP</name>
<dbReference type="GO" id="GO:0003824">
    <property type="term" value="F:catalytic activity"/>
    <property type="evidence" value="ECO:0007669"/>
    <property type="project" value="InterPro"/>
</dbReference>
<evidence type="ECO:0000259" key="1">
    <source>
        <dbReference type="Pfam" id="PF14529"/>
    </source>
</evidence>
<dbReference type="Pfam" id="PF14529">
    <property type="entry name" value="Exo_endo_phos_2"/>
    <property type="match status" value="1"/>
</dbReference>
<keyword evidence="3" id="KW-1185">Reference proteome</keyword>
<dbReference type="InterPro" id="IPR005135">
    <property type="entry name" value="Endo/exonuclease/phosphatase"/>
</dbReference>
<organism evidence="2 3">
    <name type="scientific">Parnassius mnemosyne</name>
    <name type="common">clouded apollo</name>
    <dbReference type="NCBI Taxonomy" id="213953"/>
    <lineage>
        <taxon>Eukaryota</taxon>
        <taxon>Metazoa</taxon>
        <taxon>Ecdysozoa</taxon>
        <taxon>Arthropoda</taxon>
        <taxon>Hexapoda</taxon>
        <taxon>Insecta</taxon>
        <taxon>Pterygota</taxon>
        <taxon>Neoptera</taxon>
        <taxon>Endopterygota</taxon>
        <taxon>Lepidoptera</taxon>
        <taxon>Glossata</taxon>
        <taxon>Ditrysia</taxon>
        <taxon>Papilionoidea</taxon>
        <taxon>Papilionidae</taxon>
        <taxon>Parnassiinae</taxon>
        <taxon>Parnassini</taxon>
        <taxon>Parnassius</taxon>
        <taxon>Driopa</taxon>
    </lineage>
</organism>
<dbReference type="InterPro" id="IPR036691">
    <property type="entry name" value="Endo/exonu/phosph_ase_sf"/>
</dbReference>
<dbReference type="InterPro" id="IPR027124">
    <property type="entry name" value="Swc5/CFDP1/2"/>
</dbReference>
<reference evidence="2 3" key="1">
    <citation type="submission" date="2023-11" db="EMBL/GenBank/DDBJ databases">
        <authorList>
            <person name="Hedman E."/>
            <person name="Englund M."/>
            <person name="Stromberg M."/>
            <person name="Nyberg Akerstrom W."/>
            <person name="Nylinder S."/>
            <person name="Jareborg N."/>
            <person name="Kallberg Y."/>
            <person name="Kronander E."/>
        </authorList>
    </citation>
    <scope>NUCLEOTIDE SEQUENCE [LARGE SCALE GENOMIC DNA]</scope>
</reference>
<proteinExistence type="predicted"/>
<sequence length="349" mass="39796">MKKGNIKKVNTARAYPRSDVNERNAKYADNEEYARAFPVSDEYDKNEKSHILIQSKIKLAMWNLGTLTGRGQELAKVLQARKINICCLQETKWKGSKSRDLGLGYQLLYCGNTSMRNGVAIVLDENLKQPLIDVERRNDRLMAVKLAMDNQPPLNIISAYAPQTGCGESEKEAFWDEFDDLLILMTPEELKYIGGDLNGHVGANNTTYKDIQGKFGYGTLNKDGEQILEFCARHHLEVVNTFFNKKSEHLVTYKSGNKQSQIDYILTNRDLLRTFRDCKVIPEESLTSQHRILVGCIALIKPIKYTTVKIPKIKWHLLNTEIGDKLLEEIREILTEDMKNGHNISAENT</sequence>
<dbReference type="PANTHER" id="PTHR23227">
    <property type="entry name" value="BUCENTAUR RELATED"/>
    <property type="match status" value="1"/>
</dbReference>
<dbReference type="SUPFAM" id="SSF56219">
    <property type="entry name" value="DNase I-like"/>
    <property type="match status" value="1"/>
</dbReference>
<dbReference type="EMBL" id="CAVLGL010000091">
    <property type="protein sequence ID" value="CAK1595251.1"/>
    <property type="molecule type" value="Genomic_DNA"/>
</dbReference>
<dbReference type="AlphaFoldDB" id="A0AAV1LJF7"/>
<comment type="caution">
    <text evidence="2">The sequence shown here is derived from an EMBL/GenBank/DDBJ whole genome shotgun (WGS) entry which is preliminary data.</text>
</comment>
<evidence type="ECO:0000313" key="2">
    <source>
        <dbReference type="EMBL" id="CAK1595251.1"/>
    </source>
</evidence>
<accession>A0AAV1LJF7</accession>
<protein>
    <recommendedName>
        <fullName evidence="1">Endonuclease/exonuclease/phosphatase domain-containing protein</fullName>
    </recommendedName>
</protein>
<dbReference type="Proteomes" id="UP001314205">
    <property type="component" value="Unassembled WGS sequence"/>
</dbReference>
<dbReference type="CDD" id="cd09076">
    <property type="entry name" value="L1-EN"/>
    <property type="match status" value="1"/>
</dbReference>
<dbReference type="PANTHER" id="PTHR23227:SF67">
    <property type="entry name" value="CRANIOFACIAL DEVELOPMENT PROTEIN 2-LIKE"/>
    <property type="match status" value="1"/>
</dbReference>
<gene>
    <name evidence="2" type="ORF">PARMNEM_LOCUS14754</name>
</gene>
<feature type="domain" description="Endonuclease/exonuclease/phosphatase" evidence="1">
    <location>
        <begin position="155"/>
        <end position="292"/>
    </location>
</feature>